<protein>
    <submittedName>
        <fullName evidence="1">Uncharacterized protein</fullName>
    </submittedName>
</protein>
<proteinExistence type="predicted"/>
<comment type="caution">
    <text evidence="1">The sequence shown here is derived from an EMBL/GenBank/DDBJ whole genome shotgun (WGS) entry which is preliminary data.</text>
</comment>
<evidence type="ECO:0000313" key="1">
    <source>
        <dbReference type="EMBL" id="PIP62612.1"/>
    </source>
</evidence>
<sequence>MAQEVVTIKPEYFDAKLALNLFYPFFFQGQIRSVAATASDKLSLSSRTALTVGAMQGQLEDYKRLVPLSEDPLFKASKNLSLPFLASFALLGQISSWPNYIFNKRYPEHSTQKIKEDAELVETILKKPAKDRDLFEQSMLRYVQDSRRLFSYFVMEELITQSGFDLQRDFVVPMKLFETEIGYELNDPSLENRVRGLTIPLPIRELRGWIDFAAKARASHSIVSALIPAYQWLAVTNAYHMDLIRSAFEEALGIELTWDGKEFQLTKGSLDSVDIPATALQHPLLQAVHAIVATDYGLNMFTEPQRMTDLAGISDWAFSTSTHLIDPAIAKPLLHFPDIEQVNFNALKLPKGNLYRFNQVYSANAAARQFYQPRKKDDRKNR</sequence>
<dbReference type="EMBL" id="PCTB01000057">
    <property type="protein sequence ID" value="PIP62612.1"/>
    <property type="molecule type" value="Genomic_DNA"/>
</dbReference>
<dbReference type="AlphaFoldDB" id="A0A2H0BY65"/>
<reference evidence="1 2" key="1">
    <citation type="submission" date="2017-09" db="EMBL/GenBank/DDBJ databases">
        <title>Depth-based differentiation of microbial function through sediment-hosted aquifers and enrichment of novel symbionts in the deep terrestrial subsurface.</title>
        <authorList>
            <person name="Probst A.J."/>
            <person name="Ladd B."/>
            <person name="Jarett J.K."/>
            <person name="Geller-Mcgrath D.E."/>
            <person name="Sieber C.M."/>
            <person name="Emerson J.B."/>
            <person name="Anantharaman K."/>
            <person name="Thomas B.C."/>
            <person name="Malmstrom R."/>
            <person name="Stieglmeier M."/>
            <person name="Klingl A."/>
            <person name="Woyke T."/>
            <person name="Ryan C.M."/>
            <person name="Banfield J.F."/>
        </authorList>
    </citation>
    <scope>NUCLEOTIDE SEQUENCE [LARGE SCALE GENOMIC DNA]</scope>
    <source>
        <strain evidence="1">CG22_combo_CG10-13_8_21_14_all_35_9</strain>
    </source>
</reference>
<name>A0A2H0BY65_9BACT</name>
<accession>A0A2H0BY65</accession>
<organism evidence="1 2">
    <name type="scientific">Candidatus Roizmanbacteria bacterium CG22_combo_CG10-13_8_21_14_all_35_9</name>
    <dbReference type="NCBI Taxonomy" id="1974861"/>
    <lineage>
        <taxon>Bacteria</taxon>
        <taxon>Candidatus Roizmaniibacteriota</taxon>
    </lineage>
</organism>
<gene>
    <name evidence="1" type="ORF">COW98_03055</name>
</gene>
<evidence type="ECO:0000313" key="2">
    <source>
        <dbReference type="Proteomes" id="UP000231021"/>
    </source>
</evidence>
<dbReference type="Proteomes" id="UP000231021">
    <property type="component" value="Unassembled WGS sequence"/>
</dbReference>